<evidence type="ECO:0000256" key="6">
    <source>
        <dbReference type="ARBA" id="ARBA00022980"/>
    </source>
</evidence>
<dbReference type="InterPro" id="IPR005824">
    <property type="entry name" value="KOW"/>
</dbReference>
<evidence type="ECO:0000313" key="12">
    <source>
        <dbReference type="EMBL" id="ACI49194.1"/>
    </source>
</evidence>
<dbReference type="InterPro" id="IPR023179">
    <property type="entry name" value="GTP-bd_ortho_bundle_sf"/>
</dbReference>
<keyword evidence="5" id="KW-0378">Hydrolase</keyword>
<feature type="domain" description="CP-type G" evidence="11">
    <location>
        <begin position="171"/>
        <end position="358"/>
    </location>
</feature>
<dbReference type="EMBL" id="FJ362377">
    <property type="protein sequence ID" value="ACI49194.1"/>
    <property type="molecule type" value="Genomic_DNA"/>
</dbReference>
<dbReference type="InterPro" id="IPR030378">
    <property type="entry name" value="G_CP_dom"/>
</dbReference>
<dbReference type="PROSITE" id="PS51721">
    <property type="entry name" value="G_CP"/>
    <property type="match status" value="1"/>
</dbReference>
<dbReference type="InterPro" id="IPR041991">
    <property type="entry name" value="Ribosomal_eL27_KOW"/>
</dbReference>
<dbReference type="InterPro" id="IPR006073">
    <property type="entry name" value="GTP-bd"/>
</dbReference>
<dbReference type="SUPFAM" id="SSF52540">
    <property type="entry name" value="P-loop containing nucleoside triphosphate hydrolases"/>
    <property type="match status" value="1"/>
</dbReference>
<dbReference type="CDD" id="cd06090">
    <property type="entry name" value="KOW_RPL27"/>
    <property type="match status" value="1"/>
</dbReference>
<evidence type="ECO:0000256" key="3">
    <source>
        <dbReference type="ARBA" id="ARBA00022490"/>
    </source>
</evidence>
<proteinExistence type="inferred from homology"/>
<dbReference type="Gene3D" id="2.30.30.770">
    <property type="match status" value="1"/>
</dbReference>
<feature type="compositionally biased region" description="Polar residues" evidence="10">
    <location>
        <begin position="14"/>
        <end position="23"/>
    </location>
</feature>
<dbReference type="InterPro" id="IPR027417">
    <property type="entry name" value="P-loop_NTPase"/>
</dbReference>
<evidence type="ECO:0000256" key="8">
    <source>
        <dbReference type="ARBA" id="ARBA00023274"/>
    </source>
</evidence>
<name>B6VBV1_9PELO</name>
<dbReference type="GO" id="GO:0005840">
    <property type="term" value="C:ribosome"/>
    <property type="evidence" value="ECO:0007669"/>
    <property type="project" value="UniProtKB-KW"/>
</dbReference>
<dbReference type="PROSITE" id="PS01107">
    <property type="entry name" value="RIBOSOMAL_L27E"/>
    <property type="match status" value="1"/>
</dbReference>
<dbReference type="GO" id="GO:0003924">
    <property type="term" value="F:GTPase activity"/>
    <property type="evidence" value="ECO:0007669"/>
    <property type="project" value="InterPro"/>
</dbReference>
<dbReference type="InterPro" id="IPR008991">
    <property type="entry name" value="Translation_prot_SH3-like_sf"/>
</dbReference>
<dbReference type="GO" id="GO:0006412">
    <property type="term" value="P:translation"/>
    <property type="evidence" value="ECO:0007669"/>
    <property type="project" value="InterPro"/>
</dbReference>
<reference evidence="12" key="1">
    <citation type="journal article" date="2008" name="Genome Res.">
        <title>Multigenome DNA sequence conservation identifies Hox cis-regulatory elements.</title>
        <authorList>
            <person name="Kuntz S.G."/>
            <person name="Schwarz E.M."/>
            <person name="DeModena J.A."/>
            <person name="De Buysscher T."/>
            <person name="Trout D."/>
            <person name="Shizuya H."/>
            <person name="Sternberg P.W."/>
            <person name="Wold B.J."/>
        </authorList>
    </citation>
    <scope>NUCLEOTIDE SEQUENCE</scope>
    <source>
        <strain evidence="12">PS1010</strain>
    </source>
</reference>
<dbReference type="Pfam" id="PF00467">
    <property type="entry name" value="KOW"/>
    <property type="match status" value="1"/>
</dbReference>
<dbReference type="CDD" id="cd01857">
    <property type="entry name" value="HSR1_MMR1"/>
    <property type="match status" value="1"/>
</dbReference>
<dbReference type="GO" id="GO:0005525">
    <property type="term" value="F:GTP binding"/>
    <property type="evidence" value="ECO:0007669"/>
    <property type="project" value="UniProtKB-KW"/>
</dbReference>
<protein>
    <recommendedName>
        <fullName evidence="9">60S ribosomal protein L27</fullName>
    </recommendedName>
</protein>
<evidence type="ECO:0000256" key="7">
    <source>
        <dbReference type="ARBA" id="ARBA00023134"/>
    </source>
</evidence>
<evidence type="ECO:0000256" key="2">
    <source>
        <dbReference type="ARBA" id="ARBA00009124"/>
    </source>
</evidence>
<dbReference type="FunFam" id="2.30.30.770:FF:000001">
    <property type="entry name" value="60S ribosomal protein L27"/>
    <property type="match status" value="1"/>
</dbReference>
<keyword evidence="8 9" id="KW-0687">Ribonucleoprotein</keyword>
<dbReference type="GO" id="GO:1990904">
    <property type="term" value="C:ribonucleoprotein complex"/>
    <property type="evidence" value="ECO:0007669"/>
    <property type="project" value="UniProtKB-KW"/>
</dbReference>
<keyword evidence="3" id="KW-0963">Cytoplasm</keyword>
<dbReference type="SUPFAM" id="SSF50104">
    <property type="entry name" value="Translation proteins SH3-like domain"/>
    <property type="match status" value="1"/>
</dbReference>
<keyword evidence="4" id="KW-0547">Nucleotide-binding</keyword>
<evidence type="ECO:0000256" key="9">
    <source>
        <dbReference type="RuleBase" id="RU000575"/>
    </source>
</evidence>
<dbReference type="FunFam" id="3.40.50.300:FF:000814">
    <property type="entry name" value="Large 60S subunit nuclear export GTPase 1"/>
    <property type="match status" value="1"/>
</dbReference>
<evidence type="ECO:0000259" key="11">
    <source>
        <dbReference type="PROSITE" id="PS51721"/>
    </source>
</evidence>
<dbReference type="GO" id="GO:0005829">
    <property type="term" value="C:cytosol"/>
    <property type="evidence" value="ECO:0007669"/>
    <property type="project" value="TreeGrafter"/>
</dbReference>
<dbReference type="Pfam" id="PF01777">
    <property type="entry name" value="Ribosomal_L27e"/>
    <property type="match status" value="1"/>
</dbReference>
<organism evidence="12">
    <name type="scientific">Caenorhabditis angaria</name>
    <dbReference type="NCBI Taxonomy" id="860376"/>
    <lineage>
        <taxon>Eukaryota</taxon>
        <taxon>Metazoa</taxon>
        <taxon>Ecdysozoa</taxon>
        <taxon>Nematoda</taxon>
        <taxon>Chromadorea</taxon>
        <taxon>Rhabditida</taxon>
        <taxon>Rhabditina</taxon>
        <taxon>Rhabditomorpha</taxon>
        <taxon>Rhabditoidea</taxon>
        <taxon>Rhabditidae</taxon>
        <taxon>Peloderinae</taxon>
        <taxon>Caenorhabditis</taxon>
    </lineage>
</organism>
<evidence type="ECO:0000256" key="5">
    <source>
        <dbReference type="ARBA" id="ARBA00022801"/>
    </source>
</evidence>
<dbReference type="GO" id="GO:0000054">
    <property type="term" value="P:ribosomal subunit export from nucleus"/>
    <property type="evidence" value="ECO:0007669"/>
    <property type="project" value="TreeGrafter"/>
</dbReference>
<dbReference type="Gene3D" id="1.10.1580.10">
    <property type="match status" value="1"/>
</dbReference>
<comment type="similarity">
    <text evidence="2 9">Belongs to the eukaryotic ribosomal protein eL27 family.</text>
</comment>
<dbReference type="InterPro" id="IPR018262">
    <property type="entry name" value="Ribosomal_eL27_CS"/>
</dbReference>
<dbReference type="PANTHER" id="PTHR45709">
    <property type="entry name" value="LARGE SUBUNIT GTPASE 1 HOMOLOG-RELATED"/>
    <property type="match status" value="1"/>
</dbReference>
<evidence type="ECO:0000256" key="10">
    <source>
        <dbReference type="SAM" id="MobiDB-lite"/>
    </source>
</evidence>
<gene>
    <name evidence="12" type="ORF">Csp3_JD03.003</name>
</gene>
<dbReference type="Pfam" id="PF01926">
    <property type="entry name" value="MMR_HSR1"/>
    <property type="match status" value="1"/>
</dbReference>
<keyword evidence="6 9" id="KW-0689">Ribosomal protein</keyword>
<dbReference type="InterPro" id="IPR043358">
    <property type="entry name" value="GNL1-like"/>
</dbReference>
<dbReference type="GO" id="GO:0003735">
    <property type="term" value="F:structural constituent of ribosome"/>
    <property type="evidence" value="ECO:0007669"/>
    <property type="project" value="InterPro"/>
</dbReference>
<evidence type="ECO:0000256" key="1">
    <source>
        <dbReference type="ARBA" id="ARBA00004496"/>
    </source>
</evidence>
<dbReference type="Gene3D" id="3.40.50.300">
    <property type="entry name" value="P-loop containing nucleotide triphosphate hydrolases"/>
    <property type="match status" value="1"/>
</dbReference>
<dbReference type="InterPro" id="IPR001141">
    <property type="entry name" value="Ribosomal_eL27"/>
</dbReference>
<dbReference type="AlphaFoldDB" id="B6VBV1"/>
<evidence type="ECO:0000256" key="4">
    <source>
        <dbReference type="ARBA" id="ARBA00022741"/>
    </source>
</evidence>
<comment type="subcellular location">
    <subcellularLocation>
        <location evidence="1">Cytoplasm</location>
    </subcellularLocation>
</comment>
<dbReference type="InterPro" id="IPR038655">
    <property type="entry name" value="Ribosomal_eL27_sf"/>
</dbReference>
<feature type="region of interest" description="Disordered" evidence="10">
    <location>
        <begin position="1"/>
        <end position="37"/>
    </location>
</feature>
<keyword evidence="7" id="KW-0342">GTP-binding</keyword>
<sequence>MTKRRASNKKPTGLNKSLGNSLSNDREKVRKSHRRAKYDGEEIENPAFKEVEVNHYIDSVTDETSLEEFLAKAELAGTEFTAEKQQFKIIEKNSAVVIPTRVDYRNNLELQRQNEFRLRIPRRPAKELWDSMDELTKLENDAFLQWRSDLSELQEVDGLALTPFERNPDMWRELWRVVEKSDVIVQIVDARNPLLFRSKDLDNYVKEVDPAKQILLLANKADLLKPEQLLMWKEYFDSENINVIFWSALDEQMETIDEENGQQEISPPSTSNDLIVTNREELIKRLKSVGHASDEISAKPVMVGMVGYPNVGKSSTINKIAGGKKVSVSSTPGKTRHFQTINIDKQLCLCDCPGLVMPSFSFGRSEMFLNGTLPIDQMRDHFSPTSLLLSRVPVHVIEHMYSIMLPEMEKPSAVNLLNSLAFMRGFMASSGIPDCSRAARMLLKDVVNGKLIWAAAPPHIDQEHFDSYLYVDKRTKEIGRVQMEKLAKLQLLESESIQGGKFDVQFFDEVVGAAHVKDSKNLVKMGKVMKPGKVVLVLRGKYAGRKAVVIKPQDEGVSDRTYPHAIIAGIDRYPLKVTKDMGKKKIEKRNKLKPFLKVVSYTHLLPTRYSVDVAFDKANINKEALKAPSKKRRALVEVKSKFEERYKTGKNKWFFTKLRF</sequence>
<dbReference type="PANTHER" id="PTHR45709:SF2">
    <property type="entry name" value="LARGE SUBUNIT GTPASE 1 HOMOLOG"/>
    <property type="match status" value="1"/>
</dbReference>
<dbReference type="SMART" id="SM00739">
    <property type="entry name" value="KOW"/>
    <property type="match status" value="1"/>
</dbReference>
<accession>B6VBV1</accession>